<name>A0A7W9X4Y1_9BURK</name>
<feature type="transmembrane region" description="Helical" evidence="1">
    <location>
        <begin position="60"/>
        <end position="85"/>
    </location>
</feature>
<protein>
    <submittedName>
        <fullName evidence="3">Membrane-associated phospholipid phosphatase/rhodanese-related sulfurtransferase</fullName>
    </submittedName>
</protein>
<proteinExistence type="predicted"/>
<feature type="transmembrane region" description="Helical" evidence="1">
    <location>
        <begin position="220"/>
        <end position="252"/>
    </location>
</feature>
<evidence type="ECO:0000313" key="4">
    <source>
        <dbReference type="Proteomes" id="UP000540787"/>
    </source>
</evidence>
<keyword evidence="3" id="KW-0808">Transferase</keyword>
<organism evidence="3 4">
    <name type="scientific">Massilia aurea</name>
    <dbReference type="NCBI Taxonomy" id="373040"/>
    <lineage>
        <taxon>Bacteria</taxon>
        <taxon>Pseudomonadati</taxon>
        <taxon>Pseudomonadota</taxon>
        <taxon>Betaproteobacteria</taxon>
        <taxon>Burkholderiales</taxon>
        <taxon>Oxalobacteraceae</taxon>
        <taxon>Telluria group</taxon>
        <taxon>Massilia</taxon>
    </lineage>
</organism>
<dbReference type="PANTHER" id="PTHR47216">
    <property type="match status" value="1"/>
</dbReference>
<keyword evidence="4" id="KW-1185">Reference proteome</keyword>
<keyword evidence="1" id="KW-0812">Transmembrane</keyword>
<feature type="transmembrane region" description="Helical" evidence="1">
    <location>
        <begin position="191"/>
        <end position="208"/>
    </location>
</feature>
<dbReference type="GO" id="GO:0016020">
    <property type="term" value="C:membrane"/>
    <property type="evidence" value="ECO:0007669"/>
    <property type="project" value="UniProtKB-SubCell"/>
</dbReference>
<keyword evidence="1" id="KW-0472">Membrane</keyword>
<dbReference type="CDD" id="cd03386">
    <property type="entry name" value="PAP2_Aur1_like"/>
    <property type="match status" value="1"/>
</dbReference>
<dbReference type="PANTHER" id="PTHR47216:SF4">
    <property type="entry name" value="OS01G0859400 PROTEIN"/>
    <property type="match status" value="1"/>
</dbReference>
<dbReference type="SUPFAM" id="SSF48317">
    <property type="entry name" value="Acid phosphatase/Vanadium-dependent haloperoxidase"/>
    <property type="match status" value="1"/>
</dbReference>
<dbReference type="AlphaFoldDB" id="A0A7W9X4Y1"/>
<feature type="domain" description="Inositolphosphotransferase Aur1/Ipt1" evidence="2">
    <location>
        <begin position="76"/>
        <end position="206"/>
    </location>
</feature>
<dbReference type="GO" id="GO:0016740">
    <property type="term" value="F:transferase activity"/>
    <property type="evidence" value="ECO:0007669"/>
    <property type="project" value="UniProtKB-KW"/>
</dbReference>
<gene>
    <name evidence="3" type="ORF">HD842_004776</name>
</gene>
<evidence type="ECO:0000256" key="1">
    <source>
        <dbReference type="SAM" id="Phobius"/>
    </source>
</evidence>
<accession>A0A7W9X4Y1</accession>
<reference evidence="3 4" key="1">
    <citation type="submission" date="2020-08" db="EMBL/GenBank/DDBJ databases">
        <title>The Agave Microbiome: Exploring the role of microbial communities in plant adaptations to desert environments.</title>
        <authorList>
            <person name="Partida-Martinez L.P."/>
        </authorList>
    </citation>
    <scope>NUCLEOTIDE SEQUENCE [LARGE SCALE GENOMIC DNA]</scope>
    <source>
        <strain evidence="3 4">AT3.2</strain>
    </source>
</reference>
<dbReference type="InterPro" id="IPR026841">
    <property type="entry name" value="Aur1/Ipt1"/>
</dbReference>
<dbReference type="RefSeq" id="WP_183558717.1">
    <property type="nucleotide sequence ID" value="NZ_JACHBX010000008.1"/>
</dbReference>
<dbReference type="InterPro" id="IPR036938">
    <property type="entry name" value="PAP2/HPO_sf"/>
</dbReference>
<evidence type="ECO:0000313" key="3">
    <source>
        <dbReference type="EMBL" id="MBB6136584.1"/>
    </source>
</evidence>
<feature type="transmembrane region" description="Helical" evidence="1">
    <location>
        <begin position="272"/>
        <end position="292"/>
    </location>
</feature>
<feature type="transmembrane region" description="Helical" evidence="1">
    <location>
        <begin position="167"/>
        <end position="185"/>
    </location>
</feature>
<feature type="transmembrane region" description="Helical" evidence="1">
    <location>
        <begin position="21"/>
        <end position="40"/>
    </location>
</feature>
<sequence>MQQQPQVQRLPRQPGGVSMRQRWLHLALNGLVFSICYPLANLLAHQQHTRRSLAFAWDETIAFAAWMVVPYITSGLIFMLMFFAVRTAEQLRVVSRRLLLATVAGCLVFAMVPARFAFERPTVHDVVPAALYGWLDLVDQPYNQFPSLHVAYCVIFWCALRPLCGGWTRAALAVWLLLVGASTVFTWQHHLLDVAGGIVLGLAATATIRPGATRAHAVAFSYLIMAALALFGAIALGSPIAAYAAASLLLVAAAYRTRRAGFLGKQAGRHPLRAWLLFWPYLAGYRLTWLLVRLRERRRPALMQMAPGLWIGRCLSNAEARRLPPDCHVIDLSAELPETARLRGNYLHIPLMDLHAPRPAQLRAVLAAIAQQHAAGRPVYVHCAMGYSRSRLIARLYLRKHPPCPSRSTN</sequence>
<comment type="caution">
    <text evidence="3">The sequence shown here is derived from an EMBL/GenBank/DDBJ whole genome shotgun (WGS) entry which is preliminary data.</text>
</comment>
<dbReference type="SUPFAM" id="SSF52799">
    <property type="entry name" value="(Phosphotyrosine protein) phosphatases II"/>
    <property type="match status" value="1"/>
</dbReference>
<keyword evidence="1" id="KW-1133">Transmembrane helix</keyword>
<dbReference type="Gene3D" id="3.90.190.10">
    <property type="entry name" value="Protein tyrosine phosphatase superfamily"/>
    <property type="match status" value="1"/>
</dbReference>
<dbReference type="Pfam" id="PF14378">
    <property type="entry name" value="PAP2_3"/>
    <property type="match status" value="1"/>
</dbReference>
<evidence type="ECO:0000259" key="2">
    <source>
        <dbReference type="Pfam" id="PF14378"/>
    </source>
</evidence>
<feature type="transmembrane region" description="Helical" evidence="1">
    <location>
        <begin position="97"/>
        <end position="118"/>
    </location>
</feature>
<dbReference type="EMBL" id="JACHBX010000008">
    <property type="protein sequence ID" value="MBB6136584.1"/>
    <property type="molecule type" value="Genomic_DNA"/>
</dbReference>
<dbReference type="Proteomes" id="UP000540787">
    <property type="component" value="Unassembled WGS sequence"/>
</dbReference>
<dbReference type="InterPro" id="IPR029021">
    <property type="entry name" value="Prot-tyrosine_phosphatase-like"/>
</dbReference>